<name>A0A3Q9BR48_9BURK</name>
<dbReference type="RefSeq" id="WP_126127989.1">
    <property type="nucleotide sequence ID" value="NZ_CP034464.1"/>
</dbReference>
<dbReference type="Pfam" id="PF19657">
    <property type="entry name" value="DUF6160"/>
    <property type="match status" value="1"/>
</dbReference>
<dbReference type="AlphaFoldDB" id="A0A3Q9BR48"/>
<evidence type="ECO:0000313" key="3">
    <source>
        <dbReference type="EMBL" id="AZP12610.1"/>
    </source>
</evidence>
<proteinExistence type="predicted"/>
<evidence type="ECO:0000259" key="2">
    <source>
        <dbReference type="Pfam" id="PF19657"/>
    </source>
</evidence>
<accession>A0A3Q9BR48</accession>
<evidence type="ECO:0000256" key="1">
    <source>
        <dbReference type="SAM" id="SignalP"/>
    </source>
</evidence>
<organism evidence="3 4">
    <name type="scientific">Undibacterium parvum</name>
    <dbReference type="NCBI Taxonomy" id="401471"/>
    <lineage>
        <taxon>Bacteria</taxon>
        <taxon>Pseudomonadati</taxon>
        <taxon>Pseudomonadota</taxon>
        <taxon>Betaproteobacteria</taxon>
        <taxon>Burkholderiales</taxon>
        <taxon>Oxalobacteraceae</taxon>
        <taxon>Undibacterium</taxon>
    </lineage>
</organism>
<feature type="signal peptide" evidence="1">
    <location>
        <begin position="1"/>
        <end position="19"/>
    </location>
</feature>
<dbReference type="KEGG" id="upv:EJN92_11720"/>
<protein>
    <recommendedName>
        <fullName evidence="2">DUF6160 domain-containing protein</fullName>
    </recommendedName>
</protein>
<dbReference type="Proteomes" id="UP000275663">
    <property type="component" value="Chromosome"/>
</dbReference>
<reference evidence="3 4" key="1">
    <citation type="journal article" date="2011" name="Int. J. Syst. Evol. Microbiol.">
        <title>Description of Undibacterium oligocarboniphilum sp. nov., isolated from purified water, and Undibacterium pigrum strain CCUG 49012 as the type strain of Undibacterium parvum sp. nov., and emended descriptions of the genus Undibacterium and the species Undibacterium pigrum.</title>
        <authorList>
            <person name="Eder W."/>
            <person name="Wanner G."/>
            <person name="Ludwig W."/>
            <person name="Busse H.J."/>
            <person name="Ziemke-Kageler F."/>
            <person name="Lang E."/>
        </authorList>
    </citation>
    <scope>NUCLEOTIDE SEQUENCE [LARGE SCALE GENOMIC DNA]</scope>
    <source>
        <strain evidence="3 4">DSM 23061</strain>
    </source>
</reference>
<feature type="domain" description="DUF6160" evidence="2">
    <location>
        <begin position="1"/>
        <end position="79"/>
    </location>
</feature>
<dbReference type="InterPro" id="IPR046158">
    <property type="entry name" value="DUF6160"/>
</dbReference>
<evidence type="ECO:0000313" key="4">
    <source>
        <dbReference type="Proteomes" id="UP000275663"/>
    </source>
</evidence>
<dbReference type="OrthoDB" id="8755875at2"/>
<feature type="chain" id="PRO_5018682755" description="DUF6160 domain-containing protein" evidence="1">
    <location>
        <begin position="20"/>
        <end position="168"/>
    </location>
</feature>
<sequence length="168" mass="16876">MKLFKKLALAAALSSFAMAASAMSTIDDSDLSQVSGQDGVSIAANLNINIGSFVYTDTDATGGSISHNNISITGSLAATIDIINNATFVTEAQGAGSVLGVIGGAGAPAFMPTGDVVKIAVPQITVAAGHELNMSVASIKMGHSTASFGSTALNDIKLQGTTAYIWAH</sequence>
<gene>
    <name evidence="3" type="ORF">EJN92_11720</name>
</gene>
<keyword evidence="1" id="KW-0732">Signal</keyword>
<dbReference type="EMBL" id="CP034464">
    <property type="protein sequence ID" value="AZP12610.1"/>
    <property type="molecule type" value="Genomic_DNA"/>
</dbReference>
<keyword evidence="4" id="KW-1185">Reference proteome</keyword>